<dbReference type="SUPFAM" id="SSF57829">
    <property type="entry name" value="Zn-binding ribosomal proteins"/>
    <property type="match status" value="1"/>
</dbReference>
<sequence>MRVKVALKCSQCGNKNYYTTRNKDKRAKLELRKYCPKCNAHTIHTETKA</sequence>
<evidence type="ECO:0000256" key="1">
    <source>
        <dbReference type="ARBA" id="ARBA00007596"/>
    </source>
</evidence>
<evidence type="ECO:0000256" key="3">
    <source>
        <dbReference type="ARBA" id="ARBA00023274"/>
    </source>
</evidence>
<dbReference type="GO" id="GO:0006412">
    <property type="term" value="P:translation"/>
    <property type="evidence" value="ECO:0007669"/>
    <property type="project" value="UniProtKB-UniRule"/>
</dbReference>
<evidence type="ECO:0000256" key="5">
    <source>
        <dbReference type="HAMAP-Rule" id="MF_00294"/>
    </source>
</evidence>
<dbReference type="NCBIfam" id="TIGR01023">
    <property type="entry name" value="rpmG_bact"/>
    <property type="match status" value="1"/>
</dbReference>
<dbReference type="GO" id="GO:0005840">
    <property type="term" value="C:ribosome"/>
    <property type="evidence" value="ECO:0007669"/>
    <property type="project" value="UniProtKB-KW"/>
</dbReference>
<dbReference type="SMR" id="D2C5V2"/>
<keyword evidence="3 5" id="KW-0687">Ribonucleoprotein</keyword>
<dbReference type="GO" id="GO:0003735">
    <property type="term" value="F:structural constituent of ribosome"/>
    <property type="evidence" value="ECO:0007669"/>
    <property type="project" value="InterPro"/>
</dbReference>
<dbReference type="InterPro" id="IPR018264">
    <property type="entry name" value="Ribosomal_bL33_CS"/>
</dbReference>
<gene>
    <name evidence="5" type="primary">rpmG</name>
    <name evidence="6" type="ordered locus">Tnap_0233</name>
</gene>
<evidence type="ECO:0000256" key="4">
    <source>
        <dbReference type="ARBA" id="ARBA00035176"/>
    </source>
</evidence>
<dbReference type="KEGG" id="tnp:Tnap_0233"/>
<dbReference type="HOGENOM" id="CLU_190949_0_1_0"/>
<keyword evidence="2 5" id="KW-0689">Ribosomal protein</keyword>
<dbReference type="HAMAP" id="MF_00294">
    <property type="entry name" value="Ribosomal_bL33"/>
    <property type="match status" value="1"/>
</dbReference>
<dbReference type="InterPro" id="IPR001705">
    <property type="entry name" value="Ribosomal_bL33"/>
</dbReference>
<evidence type="ECO:0000313" key="7">
    <source>
        <dbReference type="Proteomes" id="UP000000940"/>
    </source>
</evidence>
<dbReference type="Gene3D" id="2.20.28.120">
    <property type="entry name" value="Ribosomal protein L33"/>
    <property type="match status" value="1"/>
</dbReference>
<name>D2C5V2_THEP2</name>
<dbReference type="PANTHER" id="PTHR43168:SF6">
    <property type="entry name" value="LARGE RIBOSOMAL SUBUNIT PROTEIN BL33A"/>
    <property type="match status" value="1"/>
</dbReference>
<dbReference type="NCBIfam" id="NF001764">
    <property type="entry name" value="PRK00504.1"/>
    <property type="match status" value="1"/>
</dbReference>
<dbReference type="PANTHER" id="PTHR43168">
    <property type="entry name" value="50S RIBOSOMAL PROTEIN L33, CHLOROPLASTIC"/>
    <property type="match status" value="1"/>
</dbReference>
<proteinExistence type="inferred from homology"/>
<dbReference type="NCBIfam" id="NF001860">
    <property type="entry name" value="PRK00595.1"/>
    <property type="match status" value="1"/>
</dbReference>
<dbReference type="EMBL" id="CP001839">
    <property type="protein sequence ID" value="ADA66338.1"/>
    <property type="molecule type" value="Genomic_DNA"/>
</dbReference>
<keyword evidence="7" id="KW-1185">Reference proteome</keyword>
<organism evidence="6 7">
    <name type="scientific">Thermotoga petrophila (strain ATCC BAA-489 / DSM 13996 / JCM 10882 / RKU-10)</name>
    <name type="common">Thermotoga naphthophila</name>
    <dbReference type="NCBI Taxonomy" id="590168"/>
    <lineage>
        <taxon>Bacteria</taxon>
        <taxon>Thermotogati</taxon>
        <taxon>Thermotogota</taxon>
        <taxon>Thermotogae</taxon>
        <taxon>Thermotogales</taxon>
        <taxon>Thermotogaceae</taxon>
        <taxon>Thermotoga</taxon>
    </lineage>
</organism>
<protein>
    <recommendedName>
        <fullName evidence="4 5">Large ribosomal subunit protein bL33</fullName>
    </recommendedName>
</protein>
<dbReference type="AlphaFoldDB" id="D2C5V2"/>
<evidence type="ECO:0000313" key="6">
    <source>
        <dbReference type="EMBL" id="ADA66338.1"/>
    </source>
</evidence>
<accession>D2C5V2</accession>
<dbReference type="Proteomes" id="UP000000940">
    <property type="component" value="Chromosome"/>
</dbReference>
<dbReference type="InterPro" id="IPR011332">
    <property type="entry name" value="Ribosomal_zn-bd"/>
</dbReference>
<dbReference type="PROSITE" id="PS00582">
    <property type="entry name" value="RIBOSOMAL_L33"/>
    <property type="match status" value="1"/>
</dbReference>
<comment type="similarity">
    <text evidence="1 5">Belongs to the bacterial ribosomal protein bL33 family.</text>
</comment>
<evidence type="ECO:0000256" key="2">
    <source>
        <dbReference type="ARBA" id="ARBA00022980"/>
    </source>
</evidence>
<dbReference type="GO" id="GO:0005737">
    <property type="term" value="C:cytoplasm"/>
    <property type="evidence" value="ECO:0007669"/>
    <property type="project" value="UniProtKB-ARBA"/>
</dbReference>
<dbReference type="InterPro" id="IPR038584">
    <property type="entry name" value="Ribosomal_bL33_sf"/>
</dbReference>
<dbReference type="Pfam" id="PF00471">
    <property type="entry name" value="Ribosomal_L33"/>
    <property type="match status" value="1"/>
</dbReference>
<dbReference type="GO" id="GO:1990904">
    <property type="term" value="C:ribonucleoprotein complex"/>
    <property type="evidence" value="ECO:0007669"/>
    <property type="project" value="UniProtKB-KW"/>
</dbReference>
<reference evidence="6 7" key="1">
    <citation type="submission" date="2009-12" db="EMBL/GenBank/DDBJ databases">
        <title>Complete sequence of Thermotoga petrophila RKU-1.</title>
        <authorList>
            <consortium name="US DOE Joint Genome Institute"/>
            <person name="Lucas S."/>
            <person name="Copeland A."/>
            <person name="Lapidus A."/>
            <person name="Glavina del Rio T."/>
            <person name="Dalin E."/>
            <person name="Tice H."/>
            <person name="Bruce D."/>
            <person name="Goodwin L."/>
            <person name="Pitluck S."/>
            <person name="Munk A.C."/>
            <person name="Brettin T."/>
            <person name="Detter J.C."/>
            <person name="Han C."/>
            <person name="Tapia R."/>
            <person name="Larimer F."/>
            <person name="Land M."/>
            <person name="Hauser L."/>
            <person name="Kyrpides N."/>
            <person name="Mikhailova N."/>
            <person name="Nelson K.E."/>
            <person name="Gogarten J.P."/>
            <person name="Noll K.M."/>
        </authorList>
    </citation>
    <scope>NUCLEOTIDE SEQUENCE [LARGE SCALE GENOMIC DNA]</scope>
    <source>
        <strain evidence="7">ATCC BAA-489 / DSM 13996 / JCM 10882 / RKU-10</strain>
    </source>
</reference>
<dbReference type="RefSeq" id="WP_004081515.1">
    <property type="nucleotide sequence ID" value="NC_013642.1"/>
</dbReference>